<comment type="caution">
    <text evidence="3">The sequence shown here is derived from an EMBL/GenBank/DDBJ whole genome shotgun (WGS) entry which is preliminary data.</text>
</comment>
<reference evidence="3 4" key="1">
    <citation type="submission" date="2020-08" db="EMBL/GenBank/DDBJ databases">
        <title>Novel species isolated from subtropical streams in China.</title>
        <authorList>
            <person name="Lu H."/>
        </authorList>
    </citation>
    <scope>NUCLEOTIDE SEQUENCE [LARGE SCALE GENOMIC DNA]</scope>
    <source>
        <strain evidence="3 4">KCTC 52442</strain>
    </source>
</reference>
<keyword evidence="2" id="KW-0472">Membrane</keyword>
<keyword evidence="2" id="KW-1133">Transmembrane helix</keyword>
<proteinExistence type="predicted"/>
<protein>
    <recommendedName>
        <fullName evidence="5">5-bromo-4-chloroindolyl phosphate hydrolysis protein</fullName>
    </recommendedName>
</protein>
<dbReference type="RefSeq" id="WP_186890433.1">
    <property type="nucleotide sequence ID" value="NZ_JACOFU010000002.1"/>
</dbReference>
<feature type="compositionally biased region" description="Basic and acidic residues" evidence="1">
    <location>
        <begin position="1"/>
        <end position="10"/>
    </location>
</feature>
<dbReference type="EMBL" id="JACOFU010000002">
    <property type="protein sequence ID" value="MBC3831438.1"/>
    <property type="molecule type" value="Genomic_DNA"/>
</dbReference>
<gene>
    <name evidence="3" type="ORF">H8K33_07950</name>
</gene>
<feature type="region of interest" description="Disordered" evidence="1">
    <location>
        <begin position="1"/>
        <end position="29"/>
    </location>
</feature>
<organism evidence="3 4">
    <name type="scientific">Undibacterium amnicola</name>
    <dbReference type="NCBI Taxonomy" id="1834038"/>
    <lineage>
        <taxon>Bacteria</taxon>
        <taxon>Pseudomonadati</taxon>
        <taxon>Pseudomonadota</taxon>
        <taxon>Betaproteobacteria</taxon>
        <taxon>Burkholderiales</taxon>
        <taxon>Oxalobacteraceae</taxon>
        <taxon>Undibacterium</taxon>
    </lineage>
</organism>
<feature type="transmembrane region" description="Helical" evidence="2">
    <location>
        <begin position="99"/>
        <end position="117"/>
    </location>
</feature>
<evidence type="ECO:0008006" key="5">
    <source>
        <dbReference type="Google" id="ProtNLM"/>
    </source>
</evidence>
<dbReference type="Proteomes" id="UP000643610">
    <property type="component" value="Unassembled WGS sequence"/>
</dbReference>
<evidence type="ECO:0000313" key="3">
    <source>
        <dbReference type="EMBL" id="MBC3831438.1"/>
    </source>
</evidence>
<keyword evidence="4" id="KW-1185">Reference proteome</keyword>
<keyword evidence="2" id="KW-0812">Transmembrane</keyword>
<evidence type="ECO:0000256" key="1">
    <source>
        <dbReference type="SAM" id="MobiDB-lite"/>
    </source>
</evidence>
<feature type="transmembrane region" description="Helical" evidence="2">
    <location>
        <begin position="76"/>
        <end position="93"/>
    </location>
</feature>
<evidence type="ECO:0000256" key="2">
    <source>
        <dbReference type="SAM" id="Phobius"/>
    </source>
</evidence>
<accession>A0ABR6XQ32</accession>
<sequence length="286" mass="32608">MQPSDPRSDPRFVSSSRPLNRRTTRVPSNVKQDLNPAVKRQLAAIKAKHALGLPLFDQIQIRTAPTSARQYNFKQIFQLLILTSSAFGILLAAIQRSTFLAGVSGLVLLVFGVWYGISRHKGSQHLSVQTDTSHLFAFQSLSAFDRAIAAFYEEQHEPTNLKNDLPLQAKFDELKTLLQAIKAQFVRIHQLVTNANDIGELSFDDRFYLNECLQRYLPDSLESYLRVPAQARSTHTVQNEQTALDLLLNQLQLLHTEIDQREQLLTKNAAEQLVRQQRFLEMKSRQ</sequence>
<evidence type="ECO:0000313" key="4">
    <source>
        <dbReference type="Proteomes" id="UP000643610"/>
    </source>
</evidence>
<name>A0ABR6XQ32_9BURK</name>